<keyword evidence="1" id="KW-0472">Membrane</keyword>
<comment type="caution">
    <text evidence="3">The sequence shown here is derived from an EMBL/GenBank/DDBJ whole genome shotgun (WGS) entry which is preliminary data.</text>
</comment>
<keyword evidence="1" id="KW-0812">Transmembrane</keyword>
<feature type="signal peptide" evidence="2">
    <location>
        <begin position="1"/>
        <end position="21"/>
    </location>
</feature>
<evidence type="ECO:0008006" key="5">
    <source>
        <dbReference type="Google" id="ProtNLM"/>
    </source>
</evidence>
<keyword evidence="1" id="KW-1133">Transmembrane helix</keyword>
<evidence type="ECO:0000313" key="3">
    <source>
        <dbReference type="EMBL" id="KAK6356000.1"/>
    </source>
</evidence>
<accession>A0AAN8N7Y0</accession>
<feature type="transmembrane region" description="Helical" evidence="1">
    <location>
        <begin position="162"/>
        <end position="183"/>
    </location>
</feature>
<sequence length="184" mass="20050">MASNRAAVYSILLLLLTRVMAFELFPRHGDTQGTGHGHSMSHGAFNFTPSGIAWPTCPRQCCNAFFDYFSEPVNHPLCISPDFYVNVTQCVANNCTEYEQGAFAVVAEIECPQDPDYEAMNVRQAIERVGGGPQVCVGVENRTISCQNETAEPSSSAVGLRLSSFGISWIGTTFLVGWIFAVVL</sequence>
<dbReference type="EMBL" id="JAVHNR010000001">
    <property type="protein sequence ID" value="KAK6356000.1"/>
    <property type="molecule type" value="Genomic_DNA"/>
</dbReference>
<dbReference type="AlphaFoldDB" id="A0AAN8N7Y0"/>
<dbReference type="Proteomes" id="UP001313282">
    <property type="component" value="Unassembled WGS sequence"/>
</dbReference>
<keyword evidence="2" id="KW-0732">Signal</keyword>
<evidence type="ECO:0000256" key="1">
    <source>
        <dbReference type="SAM" id="Phobius"/>
    </source>
</evidence>
<name>A0AAN8N7Y0_9PEZI</name>
<gene>
    <name evidence="3" type="ORF">TWF718_000373</name>
</gene>
<protein>
    <recommendedName>
        <fullName evidence="5">Extracellular membrane protein CFEM domain-containing protein</fullName>
    </recommendedName>
</protein>
<evidence type="ECO:0000256" key="2">
    <source>
        <dbReference type="SAM" id="SignalP"/>
    </source>
</evidence>
<organism evidence="3 4">
    <name type="scientific">Orbilia javanica</name>
    <dbReference type="NCBI Taxonomy" id="47235"/>
    <lineage>
        <taxon>Eukaryota</taxon>
        <taxon>Fungi</taxon>
        <taxon>Dikarya</taxon>
        <taxon>Ascomycota</taxon>
        <taxon>Pezizomycotina</taxon>
        <taxon>Orbiliomycetes</taxon>
        <taxon>Orbiliales</taxon>
        <taxon>Orbiliaceae</taxon>
        <taxon>Orbilia</taxon>
    </lineage>
</organism>
<reference evidence="3 4" key="1">
    <citation type="submission" date="2019-10" db="EMBL/GenBank/DDBJ databases">
        <authorList>
            <person name="Palmer J.M."/>
        </authorList>
    </citation>
    <scope>NUCLEOTIDE SEQUENCE [LARGE SCALE GENOMIC DNA]</scope>
    <source>
        <strain evidence="3 4">TWF718</strain>
    </source>
</reference>
<feature type="chain" id="PRO_5043032598" description="Extracellular membrane protein CFEM domain-containing protein" evidence="2">
    <location>
        <begin position="22"/>
        <end position="184"/>
    </location>
</feature>
<keyword evidence="4" id="KW-1185">Reference proteome</keyword>
<proteinExistence type="predicted"/>
<evidence type="ECO:0000313" key="4">
    <source>
        <dbReference type="Proteomes" id="UP001313282"/>
    </source>
</evidence>